<dbReference type="GO" id="GO:0006281">
    <property type="term" value="P:DNA repair"/>
    <property type="evidence" value="ECO:0007669"/>
    <property type="project" value="TreeGrafter"/>
</dbReference>
<dbReference type="InterPro" id="IPR023198">
    <property type="entry name" value="PGP-like_dom2"/>
</dbReference>
<dbReference type="Pfam" id="PF13419">
    <property type="entry name" value="HAD_2"/>
    <property type="match status" value="1"/>
</dbReference>
<evidence type="ECO:0000256" key="2">
    <source>
        <dbReference type="ARBA" id="ARBA00004818"/>
    </source>
</evidence>
<dbReference type="PANTHER" id="PTHR43434:SF1">
    <property type="entry name" value="PHOSPHOGLYCOLATE PHOSPHATASE"/>
    <property type="match status" value="1"/>
</dbReference>
<dbReference type="Gene3D" id="1.10.150.240">
    <property type="entry name" value="Putative phosphatase, domain 2"/>
    <property type="match status" value="1"/>
</dbReference>
<dbReference type="GO" id="GO:0008967">
    <property type="term" value="F:phosphoglycolate phosphatase activity"/>
    <property type="evidence" value="ECO:0007669"/>
    <property type="project" value="UniProtKB-EC"/>
</dbReference>
<organism evidence="5 6">
    <name type="scientific">Fermentimonas caenicola</name>
    <dbReference type="NCBI Taxonomy" id="1562970"/>
    <lineage>
        <taxon>Bacteria</taxon>
        <taxon>Pseudomonadati</taxon>
        <taxon>Bacteroidota</taxon>
        <taxon>Bacteroidia</taxon>
        <taxon>Bacteroidales</taxon>
        <taxon>Dysgonomonadaceae</taxon>
        <taxon>Fermentimonas</taxon>
    </lineage>
</organism>
<gene>
    <name evidence="5" type="ORF">ING2E5B_0836</name>
</gene>
<dbReference type="KEGG" id="pbt:ING2E5B_0836"/>
<dbReference type="InterPro" id="IPR041492">
    <property type="entry name" value="HAD_2"/>
</dbReference>
<comment type="pathway">
    <text evidence="2">Organic acid metabolism; glycolate biosynthesis; glycolate from 2-phosphoglycolate: step 1/1.</text>
</comment>
<sequence>MTEVVKPDSLILDMDGTLWDNVNTYAKAWTAGFEKCGYKKTVTRDDIIGLMGKEARVMLNTIIPEWTEDMHNKLFDAVIDAYQDLVPVMEPLVYDGVLEGLERLSKEYKLFLLSNCEKDGLVNFMNHTNTGHLITDYMEHGMNLKPKHHNMQLLVDKHDLKSPVYVGDTDSDSVESSKAGVPFVYMTYGFGKTDNYSIKFDTFNELVEYYYNLANNHK</sequence>
<evidence type="ECO:0000256" key="3">
    <source>
        <dbReference type="ARBA" id="ARBA00006171"/>
    </source>
</evidence>
<accession>A0A098BY56</accession>
<evidence type="ECO:0000313" key="5">
    <source>
        <dbReference type="EMBL" id="CEA15600.1"/>
    </source>
</evidence>
<dbReference type="STRING" id="1562970.ING2E5B_0836"/>
<proteinExistence type="inferred from homology"/>
<dbReference type="OrthoDB" id="9792518at2"/>
<name>A0A098BY56_9BACT</name>
<dbReference type="InterPro" id="IPR023214">
    <property type="entry name" value="HAD_sf"/>
</dbReference>
<dbReference type="HOGENOM" id="CLU_045011_19_4_10"/>
<comment type="catalytic activity">
    <reaction evidence="1">
        <text>2-phosphoglycolate + H2O = glycolate + phosphate</text>
        <dbReference type="Rhea" id="RHEA:14369"/>
        <dbReference type="ChEBI" id="CHEBI:15377"/>
        <dbReference type="ChEBI" id="CHEBI:29805"/>
        <dbReference type="ChEBI" id="CHEBI:43474"/>
        <dbReference type="ChEBI" id="CHEBI:58033"/>
        <dbReference type="EC" id="3.1.3.18"/>
    </reaction>
</comment>
<evidence type="ECO:0000256" key="4">
    <source>
        <dbReference type="ARBA" id="ARBA00013078"/>
    </source>
</evidence>
<dbReference type="AlphaFoldDB" id="A0A098BY56"/>
<reference evidence="5 6" key="1">
    <citation type="submission" date="2014-08" db="EMBL/GenBank/DDBJ databases">
        <authorList>
            <person name="Wibberg D."/>
        </authorList>
    </citation>
    <scope>NUCLEOTIDE SEQUENCE [LARGE SCALE GENOMIC DNA]</scope>
    <source>
        <strain evidence="6">ING2-E5B</strain>
    </source>
</reference>
<dbReference type="EMBL" id="LN515532">
    <property type="protein sequence ID" value="CEA15600.1"/>
    <property type="molecule type" value="Genomic_DNA"/>
</dbReference>
<dbReference type="Proteomes" id="UP000032417">
    <property type="component" value="Chromosome 1"/>
</dbReference>
<dbReference type="EC" id="3.1.3.18" evidence="4"/>
<evidence type="ECO:0000256" key="1">
    <source>
        <dbReference type="ARBA" id="ARBA00000830"/>
    </source>
</evidence>
<protein>
    <recommendedName>
        <fullName evidence="4">phosphoglycolate phosphatase</fullName>
        <ecNumber evidence="4">3.1.3.18</ecNumber>
    </recommendedName>
</protein>
<dbReference type="PANTHER" id="PTHR43434">
    <property type="entry name" value="PHOSPHOGLYCOLATE PHOSPHATASE"/>
    <property type="match status" value="1"/>
</dbReference>
<dbReference type="Gene3D" id="3.40.50.1000">
    <property type="entry name" value="HAD superfamily/HAD-like"/>
    <property type="match status" value="1"/>
</dbReference>
<evidence type="ECO:0000313" key="6">
    <source>
        <dbReference type="Proteomes" id="UP000032417"/>
    </source>
</evidence>
<keyword evidence="6" id="KW-1185">Reference proteome</keyword>
<dbReference type="InterPro" id="IPR050155">
    <property type="entry name" value="HAD-like_hydrolase_sf"/>
</dbReference>
<comment type="similarity">
    <text evidence="3">Belongs to the HAD-like hydrolase superfamily. CbbY/CbbZ/Gph/YieH family.</text>
</comment>
<dbReference type="InterPro" id="IPR036412">
    <property type="entry name" value="HAD-like_sf"/>
</dbReference>
<dbReference type="SUPFAM" id="SSF56784">
    <property type="entry name" value="HAD-like"/>
    <property type="match status" value="1"/>
</dbReference>